<evidence type="ECO:0000256" key="7">
    <source>
        <dbReference type="SAM" id="Coils"/>
    </source>
</evidence>
<dbReference type="Proteomes" id="UP000727407">
    <property type="component" value="Unassembled WGS sequence"/>
</dbReference>
<dbReference type="InterPro" id="IPR011489">
    <property type="entry name" value="EMI_domain"/>
</dbReference>
<keyword evidence="2" id="KW-0964">Secreted</keyword>
<dbReference type="PROSITE" id="PS50871">
    <property type="entry name" value="C1Q"/>
    <property type="match status" value="1"/>
</dbReference>
<evidence type="ECO:0000256" key="3">
    <source>
        <dbReference type="ARBA" id="ARBA00022530"/>
    </source>
</evidence>
<feature type="region of interest" description="Disordered" evidence="8">
    <location>
        <begin position="37"/>
        <end position="105"/>
    </location>
</feature>
<dbReference type="InterPro" id="IPR008983">
    <property type="entry name" value="Tumour_necrosis_fac-like_dom"/>
</dbReference>
<evidence type="ECO:0000256" key="8">
    <source>
        <dbReference type="SAM" id="MobiDB-lite"/>
    </source>
</evidence>
<dbReference type="AlphaFoldDB" id="A0A8J4UE77"/>
<dbReference type="SMART" id="SM00110">
    <property type="entry name" value="C1Q"/>
    <property type="match status" value="1"/>
</dbReference>
<feature type="compositionally biased region" description="Low complexity" evidence="8">
    <location>
        <begin position="217"/>
        <end position="226"/>
    </location>
</feature>
<comment type="caution">
    <text evidence="11">The sequence shown here is derived from an EMBL/GenBank/DDBJ whole genome shotgun (WGS) entry which is preliminary data.</text>
</comment>
<feature type="coiled-coil region" evidence="7">
    <location>
        <begin position="313"/>
        <end position="340"/>
    </location>
</feature>
<comment type="subcellular location">
    <subcellularLocation>
        <location evidence="1">Secreted</location>
        <location evidence="1">Extracellular space</location>
        <location evidence="1">Extracellular matrix</location>
    </subcellularLocation>
</comment>
<feature type="compositionally biased region" description="Basic and acidic residues" evidence="8">
    <location>
        <begin position="37"/>
        <end position="63"/>
    </location>
</feature>
<evidence type="ECO:0000256" key="2">
    <source>
        <dbReference type="ARBA" id="ARBA00022525"/>
    </source>
</evidence>
<organism evidence="11 12">
    <name type="scientific">Clarias magur</name>
    <name type="common">Asian catfish</name>
    <name type="synonym">Macropteronotus magur</name>
    <dbReference type="NCBI Taxonomy" id="1594786"/>
    <lineage>
        <taxon>Eukaryota</taxon>
        <taxon>Metazoa</taxon>
        <taxon>Chordata</taxon>
        <taxon>Craniata</taxon>
        <taxon>Vertebrata</taxon>
        <taxon>Euteleostomi</taxon>
        <taxon>Actinopterygii</taxon>
        <taxon>Neopterygii</taxon>
        <taxon>Teleostei</taxon>
        <taxon>Ostariophysi</taxon>
        <taxon>Siluriformes</taxon>
        <taxon>Clariidae</taxon>
        <taxon>Clarias</taxon>
    </lineage>
</organism>
<evidence type="ECO:0000259" key="9">
    <source>
        <dbReference type="PROSITE" id="PS50871"/>
    </source>
</evidence>
<dbReference type="InterPro" id="IPR001073">
    <property type="entry name" value="C1q_dom"/>
</dbReference>
<name>A0A8J4UE77_CLAMG</name>
<keyword evidence="5 7" id="KW-0175">Coiled coil</keyword>
<feature type="region of interest" description="Disordered" evidence="8">
    <location>
        <begin position="870"/>
        <end position="900"/>
    </location>
</feature>
<feature type="domain" description="C1q" evidence="9">
    <location>
        <begin position="905"/>
        <end position="1036"/>
    </location>
</feature>
<keyword evidence="3" id="KW-0272">Extracellular matrix</keyword>
<gene>
    <name evidence="11" type="ORF">DAT39_014553</name>
</gene>
<dbReference type="InterPro" id="IPR050392">
    <property type="entry name" value="Collagen/C1q_domain"/>
</dbReference>
<feature type="coiled-coil region" evidence="7">
    <location>
        <begin position="468"/>
        <end position="545"/>
    </location>
</feature>
<keyword evidence="4" id="KW-0732">Signal</keyword>
<feature type="compositionally biased region" description="Basic and acidic residues" evidence="8">
    <location>
        <begin position="227"/>
        <end position="237"/>
    </location>
</feature>
<protein>
    <submittedName>
        <fullName evidence="11">Multimerin-2-like</fullName>
    </submittedName>
</protein>
<evidence type="ECO:0000313" key="11">
    <source>
        <dbReference type="EMBL" id="KAF5895737.1"/>
    </source>
</evidence>
<feature type="compositionally biased region" description="Basic and acidic residues" evidence="8">
    <location>
        <begin position="80"/>
        <end position="98"/>
    </location>
</feature>
<evidence type="ECO:0000256" key="5">
    <source>
        <dbReference type="ARBA" id="ARBA00023054"/>
    </source>
</evidence>
<evidence type="ECO:0000259" key="10">
    <source>
        <dbReference type="PROSITE" id="PS51041"/>
    </source>
</evidence>
<dbReference type="PANTHER" id="PTHR15427">
    <property type="entry name" value="EMILIN ELASTIN MICROFIBRIL INTERFACE-LOCATED PROTEIN ELASTIN MICROFIBRIL INTERFACER"/>
    <property type="match status" value="1"/>
</dbReference>
<keyword evidence="12" id="KW-1185">Reference proteome</keyword>
<evidence type="ECO:0000256" key="1">
    <source>
        <dbReference type="ARBA" id="ARBA00004498"/>
    </source>
</evidence>
<dbReference type="OrthoDB" id="8963519at2759"/>
<feature type="compositionally biased region" description="Basic and acidic residues" evidence="8">
    <location>
        <begin position="262"/>
        <end position="280"/>
    </location>
</feature>
<dbReference type="PANTHER" id="PTHR15427:SF40">
    <property type="entry name" value="MULTIMERIN-2 PRECURSOR"/>
    <property type="match status" value="1"/>
</dbReference>
<sequence length="1036" mass="116750">MGRCVQKAIELKGVLLAARCDVWPEDQELNDGKDEKLKHVSHHHQDGWNHGDPHGHFGTDHHSAGAQKESGGVSGTVRYPQEHERVSPSHSHPSKDLSADEEEPHNNIIPARTGNWCAFVHKQVVTMSVACGTEKYIIKSRSPCPNGTPDCHLVMYKMSTRPVYREKQKIQTALLWRCCPGHGGSNCDDIVENGHESEDTDIRLHPGGPVVNHTGPEQLTQNQNQEQNHHHESRRLLSENLQSEENQTGDTNNNGFAPGSHTGHERHQEKDAPSDVDNGHRGPPPPETHYTNPGLVPIHYLKDVMMSHLQPIFDSFNLTLARLSEEVKDLQKDMTQMQVLLMVRGESDPMGGKISQASDHEATAEPSMRDEMEQKLHAQQAMLTYNLTNLKIDMDVQNKRNQKTLQMSLHSINSSLAETREKQGQLEEIVVALVSQISSRGRQPQEDTAVWEAITRLDNKVINNTVHLSAIKEDKVQVSERIENLQKRYRTLEERVAQDYRRNEDRYIEAFLEVDAAKESVGKHADDLSKNVTALQVTVHELESDVDYLYTQFYNISSGSRDCDCTGFSTSVAQLKRTIDNLTVIANENRIAIDNAAEEQVNIWERGDWGSQVEEIKLSLHTVQNMLALEQEKRNTLQQTLQTFQKNISGIRIDVGELQNKDAEKAVKINYLSHSFDSLKKDAQRHSDVLEFLLDEEVLVFIEQSEQDKRDYSIPALNKVLGDLQEQINAHSRSLASMLNSEDPTAHHTLQRADWSAQDLQGIQNGQKFQHFSEEPTVFTDNDFFALKKSLEELQAHVVKLGEQQCPSCCNCSRGAHSKDVEGKLHAELTSVRKSLDDHLKIFSSVFSNTEGLTDSEATVDLDKLSAIMKKKEDKQQRKRQKKKPETRDAQRSKRYTSLKTTVYNQLPENPFMFVANNRDGVNTPGTVVFETTSLNHGEMYSPETGTFRAPVAGVYLFVVTLDFGPGPCLAQLKRGEEVAASLHQSMRKSWGPATQVCLLQLQQGEEIQLELVQGTLEHGKPQENTFAGLLLLQHT</sequence>
<feature type="region of interest" description="Disordered" evidence="8">
    <location>
        <begin position="198"/>
        <end position="292"/>
    </location>
</feature>
<feature type="domain" description="EMI" evidence="10">
    <location>
        <begin position="113"/>
        <end position="189"/>
    </location>
</feature>
<evidence type="ECO:0000256" key="4">
    <source>
        <dbReference type="ARBA" id="ARBA00022729"/>
    </source>
</evidence>
<keyword evidence="6" id="KW-1015">Disulfide bond</keyword>
<accession>A0A8J4UE77</accession>
<dbReference type="EMBL" id="QNUK01000308">
    <property type="protein sequence ID" value="KAF5895737.1"/>
    <property type="molecule type" value="Genomic_DNA"/>
</dbReference>
<dbReference type="Gene3D" id="2.60.120.40">
    <property type="match status" value="1"/>
</dbReference>
<dbReference type="Pfam" id="PF07546">
    <property type="entry name" value="EMI"/>
    <property type="match status" value="1"/>
</dbReference>
<dbReference type="Pfam" id="PF00386">
    <property type="entry name" value="C1q"/>
    <property type="match status" value="1"/>
</dbReference>
<reference evidence="11" key="1">
    <citation type="submission" date="2020-07" db="EMBL/GenBank/DDBJ databases">
        <title>Clarias magur genome sequencing, assembly and annotation.</title>
        <authorList>
            <person name="Kushwaha B."/>
            <person name="Kumar R."/>
            <person name="Das P."/>
            <person name="Joshi C.G."/>
            <person name="Kumar D."/>
            <person name="Nagpure N.S."/>
            <person name="Pandey M."/>
            <person name="Agarwal S."/>
            <person name="Srivastava S."/>
            <person name="Singh M."/>
            <person name="Sahoo L."/>
            <person name="Jayasankar P."/>
            <person name="Meher P.K."/>
            <person name="Koringa P.G."/>
            <person name="Iquebal M.A."/>
            <person name="Das S.P."/>
            <person name="Bit A."/>
            <person name="Patnaik S."/>
            <person name="Patel N."/>
            <person name="Shah T.M."/>
            <person name="Hinsu A."/>
            <person name="Jena J.K."/>
        </authorList>
    </citation>
    <scope>NUCLEOTIDE SEQUENCE</scope>
    <source>
        <strain evidence="11">CIFAMagur01</strain>
        <tissue evidence="11">Testis</tissue>
    </source>
</reference>
<evidence type="ECO:0000256" key="6">
    <source>
        <dbReference type="ARBA" id="ARBA00023157"/>
    </source>
</evidence>
<proteinExistence type="predicted"/>
<dbReference type="SUPFAM" id="SSF49842">
    <property type="entry name" value="TNF-like"/>
    <property type="match status" value="1"/>
</dbReference>
<evidence type="ECO:0000313" key="12">
    <source>
        <dbReference type="Proteomes" id="UP000727407"/>
    </source>
</evidence>
<dbReference type="PROSITE" id="PS51041">
    <property type="entry name" value="EMI"/>
    <property type="match status" value="1"/>
</dbReference>
<feature type="compositionally biased region" description="Polar residues" evidence="8">
    <location>
        <begin position="239"/>
        <end position="255"/>
    </location>
</feature>